<evidence type="ECO:0000259" key="2">
    <source>
        <dbReference type="Pfam" id="PF20016"/>
    </source>
</evidence>
<organism evidence="3 4">
    <name type="scientific">Psychrobacter immobilis</name>
    <dbReference type="NCBI Taxonomy" id="498"/>
    <lineage>
        <taxon>Bacteria</taxon>
        <taxon>Pseudomonadati</taxon>
        <taxon>Pseudomonadota</taxon>
        <taxon>Gammaproteobacteria</taxon>
        <taxon>Moraxellales</taxon>
        <taxon>Moraxellaceae</taxon>
        <taxon>Psychrobacter</taxon>
    </lineage>
</organism>
<evidence type="ECO:0000313" key="3">
    <source>
        <dbReference type="EMBL" id="PWK07345.1"/>
    </source>
</evidence>
<feature type="transmembrane region" description="Helical" evidence="1">
    <location>
        <begin position="14"/>
        <end position="35"/>
    </location>
</feature>
<feature type="domain" description="Thoeris protein ThsA Macro" evidence="2">
    <location>
        <begin position="83"/>
        <end position="268"/>
    </location>
</feature>
<proteinExistence type="predicted"/>
<dbReference type="InterPro" id="IPR045535">
    <property type="entry name" value="ThsA_Macro"/>
</dbReference>
<dbReference type="Proteomes" id="UP000245655">
    <property type="component" value="Unassembled WGS sequence"/>
</dbReference>
<sequence length="287" mass="33223">MKVNFYDKNLLNDFYKYLSAIGLVMSIVFLFVTIPNDCQFISQDCRLITGGVLFIIIFLLFLALWFRANKLKYLRVKIDSTSVEIKEGDLFEQEGLIAIGFNEYFDTVVDDKIISKRSLNGIFIDTHLIHTGKEVDELDVLIESGVENEHKVKGKKRKAEGKLQRYKLGAIYLLDDRYILTAFTKFNDRNEARLTMSEYLEFLVNFWDNVNSIYAQRSVSVPIFGGGITRFKEHKTISDEELLKIMLWTFKISEMRFKHPARLTIIIHPEKIKAINLNDIKGLGNGL</sequence>
<feature type="transmembrane region" description="Helical" evidence="1">
    <location>
        <begin position="47"/>
        <end position="66"/>
    </location>
</feature>
<evidence type="ECO:0000256" key="1">
    <source>
        <dbReference type="SAM" id="Phobius"/>
    </source>
</evidence>
<protein>
    <recommendedName>
        <fullName evidence="2">Thoeris protein ThsA Macro domain-containing protein</fullName>
    </recommendedName>
</protein>
<reference evidence="3 4" key="1">
    <citation type="submission" date="2018-05" db="EMBL/GenBank/DDBJ databases">
        <title>Genomic Encyclopedia of Type Strains, Phase IV (KMG-IV): sequencing the most valuable type-strain genomes for metagenomic binning, comparative biology and taxonomic classification.</title>
        <authorList>
            <person name="Goeker M."/>
        </authorList>
    </citation>
    <scope>NUCLEOTIDE SEQUENCE [LARGE SCALE GENOMIC DNA]</scope>
    <source>
        <strain evidence="3 4">DSM 7229</strain>
    </source>
</reference>
<name>A0A2V1ZW46_PSYIM</name>
<comment type="caution">
    <text evidence="3">The sequence shown here is derived from an EMBL/GenBank/DDBJ whole genome shotgun (WGS) entry which is preliminary data.</text>
</comment>
<keyword evidence="4" id="KW-1185">Reference proteome</keyword>
<keyword evidence="1" id="KW-0472">Membrane</keyword>
<keyword evidence="1" id="KW-0812">Transmembrane</keyword>
<dbReference type="RefSeq" id="WP_109592209.1">
    <property type="nucleotide sequence ID" value="NZ_CAJGZY010000015.1"/>
</dbReference>
<gene>
    <name evidence="3" type="ORF">C8D84_11524</name>
</gene>
<dbReference type="AlphaFoldDB" id="A0A2V1ZW46"/>
<dbReference type="Pfam" id="PF20016">
    <property type="entry name" value="ThsA_Macro"/>
    <property type="match status" value="1"/>
</dbReference>
<evidence type="ECO:0000313" key="4">
    <source>
        <dbReference type="Proteomes" id="UP000245655"/>
    </source>
</evidence>
<keyword evidence="1" id="KW-1133">Transmembrane helix</keyword>
<dbReference type="GeneID" id="60256011"/>
<dbReference type="EMBL" id="QGGM01000015">
    <property type="protein sequence ID" value="PWK07345.1"/>
    <property type="molecule type" value="Genomic_DNA"/>
</dbReference>
<accession>A0A2V1ZW46</accession>